<evidence type="ECO:0000313" key="1">
    <source>
        <dbReference type="EMBL" id="KAI1705485.1"/>
    </source>
</evidence>
<keyword evidence="2" id="KW-1185">Reference proteome</keyword>
<proteinExistence type="predicted"/>
<sequence>MSFRKVVKIIGVGIIKHSQGSPRSFHSFYDVCFGVRFLLLLISSSHDDFMVSAWLRTPRGFGLWDKWKCKLKFRADSEICPFEPSQLDHGQNITFNCVHSTLYVTVHI</sequence>
<dbReference type="AlphaFoldDB" id="A0AAD4MYM5"/>
<dbReference type="Proteomes" id="UP001201812">
    <property type="component" value="Unassembled WGS sequence"/>
</dbReference>
<name>A0AAD4MYM5_9BILA</name>
<dbReference type="EMBL" id="JAKKPZ010000056">
    <property type="protein sequence ID" value="KAI1705485.1"/>
    <property type="molecule type" value="Genomic_DNA"/>
</dbReference>
<organism evidence="1 2">
    <name type="scientific">Ditylenchus destructor</name>
    <dbReference type="NCBI Taxonomy" id="166010"/>
    <lineage>
        <taxon>Eukaryota</taxon>
        <taxon>Metazoa</taxon>
        <taxon>Ecdysozoa</taxon>
        <taxon>Nematoda</taxon>
        <taxon>Chromadorea</taxon>
        <taxon>Rhabditida</taxon>
        <taxon>Tylenchina</taxon>
        <taxon>Tylenchomorpha</taxon>
        <taxon>Sphaerularioidea</taxon>
        <taxon>Anguinidae</taxon>
        <taxon>Anguininae</taxon>
        <taxon>Ditylenchus</taxon>
    </lineage>
</organism>
<comment type="caution">
    <text evidence="1">The sequence shown here is derived from an EMBL/GenBank/DDBJ whole genome shotgun (WGS) entry which is preliminary data.</text>
</comment>
<protein>
    <submittedName>
        <fullName evidence="1">Uncharacterized protein</fullName>
    </submittedName>
</protein>
<accession>A0AAD4MYM5</accession>
<evidence type="ECO:0000313" key="2">
    <source>
        <dbReference type="Proteomes" id="UP001201812"/>
    </source>
</evidence>
<gene>
    <name evidence="1" type="ORF">DdX_13624</name>
</gene>
<reference evidence="1" key="1">
    <citation type="submission" date="2022-01" db="EMBL/GenBank/DDBJ databases">
        <title>Genome Sequence Resource for Two Populations of Ditylenchus destructor, the Migratory Endoparasitic Phytonematode.</title>
        <authorList>
            <person name="Zhang H."/>
            <person name="Lin R."/>
            <person name="Xie B."/>
        </authorList>
    </citation>
    <scope>NUCLEOTIDE SEQUENCE</scope>
    <source>
        <strain evidence="1">BazhouSP</strain>
    </source>
</reference>